<comment type="caution">
    <text evidence="2">The sequence shown here is derived from an EMBL/GenBank/DDBJ whole genome shotgun (WGS) entry which is preliminary data.</text>
</comment>
<dbReference type="EMBL" id="QICC01000022">
    <property type="protein sequence ID" value="RNM41955.1"/>
    <property type="molecule type" value="Genomic_DNA"/>
</dbReference>
<dbReference type="EMBL" id="PPTT01000034">
    <property type="protein sequence ID" value="RDB65984.1"/>
    <property type="molecule type" value="Genomic_DNA"/>
</dbReference>
<dbReference type="Proteomes" id="UP000270112">
    <property type="component" value="Unassembled WGS sequence"/>
</dbReference>
<dbReference type="AlphaFoldDB" id="A0A3N0IYD2"/>
<accession>A0A3N0IYD2</accession>
<organism evidence="2 4">
    <name type="scientific">Eggerthella sinensis</name>
    <dbReference type="NCBI Taxonomy" id="242230"/>
    <lineage>
        <taxon>Bacteria</taxon>
        <taxon>Bacillati</taxon>
        <taxon>Actinomycetota</taxon>
        <taxon>Coriobacteriia</taxon>
        <taxon>Eggerthellales</taxon>
        <taxon>Eggerthellaceae</taxon>
        <taxon>Eggerthella</taxon>
    </lineage>
</organism>
<dbReference type="RefSeq" id="WP_114547566.1">
    <property type="nucleotide sequence ID" value="NZ_PPTT01000034.1"/>
</dbReference>
<reference evidence="1 3" key="1">
    <citation type="journal article" date="2018" name="Elife">
        <title>Discovery and characterization of a prevalent human gut bacterial enzyme sufficient for the inactivation of a family of plant toxins.</title>
        <authorList>
            <person name="Koppel N."/>
            <person name="Bisanz J.E."/>
            <person name="Pandelia M.E."/>
            <person name="Turnbaugh P.J."/>
            <person name="Balskus E.P."/>
        </authorList>
    </citation>
    <scope>NUCLEOTIDE SEQUENCE [LARGE SCALE GENOMIC DNA]</scope>
    <source>
        <strain evidence="1 3">DSM 16107</strain>
    </source>
</reference>
<dbReference type="OrthoDB" id="3176529at2"/>
<keyword evidence="3" id="KW-1185">Reference proteome</keyword>
<proteinExistence type="predicted"/>
<evidence type="ECO:0000313" key="2">
    <source>
        <dbReference type="EMBL" id="RNM41955.1"/>
    </source>
</evidence>
<dbReference type="Proteomes" id="UP000253817">
    <property type="component" value="Unassembled WGS sequence"/>
</dbReference>
<gene>
    <name evidence="1" type="ORF">C1876_15175</name>
    <name evidence="2" type="ORF">DMP09_07075</name>
</gene>
<evidence type="ECO:0000313" key="1">
    <source>
        <dbReference type="EMBL" id="RDB65984.1"/>
    </source>
</evidence>
<sequence>MKATNKEMSVRKFWTSNELLDAVSARKAVSIGMQRGDALRTALRELRAPELLALLANVEVSRVAKIVAISTIDDVDLLLAIAANETNAANAFPQFVRRDALHRIDELCDRTPLDPHDARRLVPCLDEKDLVAFAVALMDMSDYDWPAHGDVTTVGALCQALYDCTSMHETVLLEDARAHLMHRRPDLESNISACSPEQYPLVA</sequence>
<evidence type="ECO:0000313" key="3">
    <source>
        <dbReference type="Proteomes" id="UP000253817"/>
    </source>
</evidence>
<protein>
    <submittedName>
        <fullName evidence="2">Uncharacterized protein</fullName>
    </submittedName>
</protein>
<name>A0A3N0IYD2_9ACTN</name>
<reference evidence="4" key="2">
    <citation type="submission" date="2018-05" db="EMBL/GenBank/DDBJ databases">
        <title>Genome Sequencing of selected type strains of the family Eggerthellaceae.</title>
        <authorList>
            <person name="Danylec N."/>
            <person name="Stoll D.A."/>
            <person name="Doetsch A."/>
            <person name="Huch M."/>
        </authorList>
    </citation>
    <scope>NUCLEOTIDE SEQUENCE [LARGE SCALE GENOMIC DNA]</scope>
    <source>
        <strain evidence="4">DSM 16107</strain>
    </source>
</reference>
<reference evidence="2" key="3">
    <citation type="journal article" date="2019" name="Microbiol. Resour. Announc.">
        <title>Draft Genome Sequences of Type Strains of Gordonibacter faecihominis, Paraeggerthella hongkongensis, Parvibacter caecicola,Slackia equolifaciens, Slackia faecicanis, and Slackia isoflavoniconvertens.</title>
        <authorList>
            <person name="Danylec N."/>
            <person name="Stoll D.A."/>
            <person name="Dotsch A."/>
            <person name="Huch M."/>
        </authorList>
    </citation>
    <scope>NUCLEOTIDE SEQUENCE</scope>
    <source>
        <strain evidence="2">DSM 16107</strain>
    </source>
</reference>
<evidence type="ECO:0000313" key="4">
    <source>
        <dbReference type="Proteomes" id="UP000270112"/>
    </source>
</evidence>